<dbReference type="CDD" id="cd02801">
    <property type="entry name" value="DUS_like_FMN"/>
    <property type="match status" value="1"/>
</dbReference>
<dbReference type="EMBL" id="JABWAD010000060">
    <property type="protein sequence ID" value="KAF6063895.1"/>
    <property type="molecule type" value="Genomic_DNA"/>
</dbReference>
<evidence type="ECO:0000256" key="1">
    <source>
        <dbReference type="ARBA" id="ARBA00022857"/>
    </source>
</evidence>
<dbReference type="PANTHER" id="PTHR11082">
    <property type="entry name" value="TRNA-DIHYDROURIDINE SYNTHASE"/>
    <property type="match status" value="1"/>
</dbReference>
<evidence type="ECO:0000313" key="6">
    <source>
        <dbReference type="Proteomes" id="UP000536275"/>
    </source>
</evidence>
<dbReference type="Gene3D" id="3.20.20.70">
    <property type="entry name" value="Aldolase class I"/>
    <property type="match status" value="1"/>
</dbReference>
<dbReference type="Gene3D" id="3.40.50.1000">
    <property type="entry name" value="HAD superfamily/HAD-like"/>
    <property type="match status" value="1"/>
</dbReference>
<feature type="region of interest" description="Disordered" evidence="3">
    <location>
        <begin position="497"/>
        <end position="528"/>
    </location>
</feature>
<dbReference type="AlphaFoldDB" id="A0A8H6BTP3"/>
<evidence type="ECO:0000259" key="4">
    <source>
        <dbReference type="Pfam" id="PF01207"/>
    </source>
</evidence>
<sequence>MGILPGEKIWVLGDEGIEDELLSEGYIPLGGSNELLNQSWSDKNPLLIIDPEVRAVIAGSTLNFNYMRIATTLQYLMHNDKTLPFIGTNGDRNYPGSNGLTLPAGGVWSSIWRIVRSEIMLMSANSIPLWRKPFWQISGQPKTIVAPMVDQSELAWRILSRRYGAQLCYTPMFHAKLFATQEKYRNSMWTTNLDGNKDLDRPLVVQFYLNLGCPQGIARKGKYGAFLMDDWDLVYKLIKNLHDNLSIPVTAKIRIYDDYEKSLKYAKMVLDAGAQFITVHGRTREMKGQATGLANWKILKYLRDNLPQDQVFFSNGNILYPSDIQRCQSETACDAVMSAEGNLYNPGVFWTLDDNKDKQFPRVDKILREYFEIVKENYDSLASRHAMKSHFFKLLHAFLEVHKELRPIIGKANVNGPLDQWESIVVKIESLVQEIYSNNPDIEKLDVITNGPIEDWGGHYKTVPYWRCQPYFRKVDGVKQNTALLKMAGENELIKSIPQANNKRQLEDESNDDEGHSKLKKQATLVQN</sequence>
<keyword evidence="2" id="KW-0520">NAD</keyword>
<gene>
    <name evidence="5" type="ORF">FOB64_005492</name>
</gene>
<reference evidence="5 6" key="1">
    <citation type="submission" date="2020-03" db="EMBL/GenBank/DDBJ databases">
        <title>FDA dAtabase for Regulatory Grade micrObial Sequences (FDA-ARGOS): Supporting development and validation of Infectious Disease Dx tests.</title>
        <authorList>
            <person name="Campos J."/>
            <person name="Goldberg B."/>
            <person name="Tallon L."/>
            <person name="Sadzewicz L."/>
            <person name="Vavikolanu K."/>
            <person name="Mehta A."/>
            <person name="Aluvathingal J."/>
            <person name="Nadendla S."/>
            <person name="Nandy P."/>
            <person name="Geyer C."/>
            <person name="Yan Y."/>
            <person name="Sichtig H."/>
        </authorList>
    </citation>
    <scope>NUCLEOTIDE SEQUENCE [LARGE SCALE GENOMIC DNA]</scope>
    <source>
        <strain evidence="5 6">FDAARGOS_656</strain>
    </source>
</reference>
<dbReference type="InterPro" id="IPR013785">
    <property type="entry name" value="Aldolase_TIM"/>
</dbReference>
<dbReference type="PANTHER" id="PTHR11082:SF5">
    <property type="entry name" value="TRNA-DIHYDROURIDINE(16_17) SYNTHASE [NAD(P)(+)]-LIKE"/>
    <property type="match status" value="1"/>
</dbReference>
<dbReference type="SUPFAM" id="SSF51395">
    <property type="entry name" value="FMN-linked oxidoreductases"/>
    <property type="match status" value="1"/>
</dbReference>
<protein>
    <submittedName>
        <fullName evidence="5">Dihydrouridine synthase (Dus) family protein</fullName>
    </submittedName>
</protein>
<dbReference type="Proteomes" id="UP000536275">
    <property type="component" value="Unassembled WGS sequence"/>
</dbReference>
<dbReference type="InterPro" id="IPR036412">
    <property type="entry name" value="HAD-like_sf"/>
</dbReference>
<keyword evidence="1" id="KW-0521">NADP</keyword>
<accession>A0A8H6BTP3</accession>
<dbReference type="Pfam" id="PF01207">
    <property type="entry name" value="Dus"/>
    <property type="match status" value="2"/>
</dbReference>
<feature type="domain" description="DUS-like FMN-binding" evidence="4">
    <location>
        <begin position="209"/>
        <end position="403"/>
    </location>
</feature>
<dbReference type="InterPro" id="IPR035587">
    <property type="entry name" value="DUS-like_FMN-bd"/>
</dbReference>
<name>A0A8H6BTP3_CANAX</name>
<evidence type="ECO:0000256" key="3">
    <source>
        <dbReference type="SAM" id="MobiDB-lite"/>
    </source>
</evidence>
<evidence type="ECO:0000256" key="2">
    <source>
        <dbReference type="ARBA" id="ARBA00023027"/>
    </source>
</evidence>
<organism evidence="5 6">
    <name type="scientific">Candida albicans</name>
    <name type="common">Yeast</name>
    <dbReference type="NCBI Taxonomy" id="5476"/>
    <lineage>
        <taxon>Eukaryota</taxon>
        <taxon>Fungi</taxon>
        <taxon>Dikarya</taxon>
        <taxon>Ascomycota</taxon>
        <taxon>Saccharomycotina</taxon>
        <taxon>Pichiomycetes</taxon>
        <taxon>Debaryomycetaceae</taxon>
        <taxon>Candida/Lodderomyces clade</taxon>
        <taxon>Candida</taxon>
    </lineage>
</organism>
<evidence type="ECO:0000313" key="5">
    <source>
        <dbReference type="EMBL" id="KAF6063895.1"/>
    </source>
</evidence>
<feature type="domain" description="DUS-like FMN-binding" evidence="4">
    <location>
        <begin position="145"/>
        <end position="208"/>
    </location>
</feature>
<dbReference type="InterPro" id="IPR023214">
    <property type="entry name" value="HAD_sf"/>
</dbReference>
<dbReference type="GO" id="GO:0017150">
    <property type="term" value="F:tRNA dihydrouridine synthase activity"/>
    <property type="evidence" value="ECO:0007669"/>
    <property type="project" value="TreeGrafter"/>
</dbReference>
<dbReference type="SUPFAM" id="SSF56784">
    <property type="entry name" value="HAD-like"/>
    <property type="match status" value="1"/>
</dbReference>
<comment type="caution">
    <text evidence="5">The sequence shown here is derived from an EMBL/GenBank/DDBJ whole genome shotgun (WGS) entry which is preliminary data.</text>
</comment>
<proteinExistence type="predicted"/>